<reference evidence="1 2" key="1">
    <citation type="submission" date="2016-07" db="EMBL/GenBank/DDBJ databases">
        <title>Pervasive Adenine N6-methylation of Active Genes in Fungi.</title>
        <authorList>
            <consortium name="DOE Joint Genome Institute"/>
            <person name="Mondo S.J."/>
            <person name="Dannebaum R.O."/>
            <person name="Kuo R.C."/>
            <person name="Labutti K."/>
            <person name="Haridas S."/>
            <person name="Kuo A."/>
            <person name="Salamov A."/>
            <person name="Ahrendt S.R."/>
            <person name="Lipzen A."/>
            <person name="Sullivan W."/>
            <person name="Andreopoulos W.B."/>
            <person name="Clum A."/>
            <person name="Lindquist E."/>
            <person name="Daum C."/>
            <person name="Ramamoorthy G.K."/>
            <person name="Gryganskyi A."/>
            <person name="Culley D."/>
            <person name="Magnuson J.K."/>
            <person name="James T.Y."/>
            <person name="O'Malley M.A."/>
            <person name="Stajich J.E."/>
            <person name="Spatafora J.W."/>
            <person name="Visel A."/>
            <person name="Grigoriev I.V."/>
        </authorList>
    </citation>
    <scope>NUCLEOTIDE SEQUENCE [LARGE SCALE GENOMIC DNA]</scope>
    <source>
        <strain evidence="1 2">CBS 931.73</strain>
    </source>
</reference>
<dbReference type="InParanoid" id="A0A1Y1YY14"/>
<comment type="caution">
    <text evidence="1">The sequence shown here is derived from an EMBL/GenBank/DDBJ whole genome shotgun (WGS) entry which is preliminary data.</text>
</comment>
<keyword evidence="2" id="KW-1185">Reference proteome</keyword>
<dbReference type="PANTHER" id="PTHR14209:SF19">
    <property type="entry name" value="ISOAMYL ACETATE-HYDROLYZING ESTERASE 1 HOMOLOG"/>
    <property type="match status" value="1"/>
</dbReference>
<name>A0A1Y1YY14_9FUNG</name>
<dbReference type="Gene3D" id="3.40.50.1110">
    <property type="entry name" value="SGNH hydrolase"/>
    <property type="match status" value="1"/>
</dbReference>
<proteinExistence type="predicted"/>
<evidence type="ECO:0000313" key="1">
    <source>
        <dbReference type="EMBL" id="ORY02869.1"/>
    </source>
</evidence>
<accession>A0A1Y1YY14</accession>
<sequence>MIRSPGSRYHSPNTRILLITPPPLDEPAWEKTCLSKGKTLDRNAETTYSYAIGCVEVAEELNIPVVNLWRLVDDSIVEEERELCEFLVDGLHLSALGNAVLAKGILAKINAVWPEIYPENMEMILPWWGDVDPSDPAKSLIFPDH</sequence>
<protein>
    <recommendedName>
        <fullName evidence="3">SGNH hydrolase-type esterase domain-containing protein</fullName>
    </recommendedName>
</protein>
<dbReference type="InterPro" id="IPR036514">
    <property type="entry name" value="SGNH_hydro_sf"/>
</dbReference>
<dbReference type="AlphaFoldDB" id="A0A1Y1YY14"/>
<dbReference type="PANTHER" id="PTHR14209">
    <property type="entry name" value="ISOAMYL ACETATE-HYDROLYZING ESTERASE 1"/>
    <property type="match status" value="1"/>
</dbReference>
<organism evidence="1 2">
    <name type="scientific">Basidiobolus meristosporus CBS 931.73</name>
    <dbReference type="NCBI Taxonomy" id="1314790"/>
    <lineage>
        <taxon>Eukaryota</taxon>
        <taxon>Fungi</taxon>
        <taxon>Fungi incertae sedis</taxon>
        <taxon>Zoopagomycota</taxon>
        <taxon>Entomophthoromycotina</taxon>
        <taxon>Basidiobolomycetes</taxon>
        <taxon>Basidiobolales</taxon>
        <taxon>Basidiobolaceae</taxon>
        <taxon>Basidiobolus</taxon>
    </lineage>
</organism>
<dbReference type="FunCoup" id="A0A1Y1YY14">
    <property type="interactions" value="149"/>
</dbReference>
<evidence type="ECO:0008006" key="3">
    <source>
        <dbReference type="Google" id="ProtNLM"/>
    </source>
</evidence>
<gene>
    <name evidence="1" type="ORF">K493DRAFT_254511</name>
</gene>
<dbReference type="OrthoDB" id="671439at2759"/>
<dbReference type="InterPro" id="IPR045136">
    <property type="entry name" value="Iah1-like"/>
</dbReference>
<dbReference type="EMBL" id="MCFE01000052">
    <property type="protein sequence ID" value="ORY02869.1"/>
    <property type="molecule type" value="Genomic_DNA"/>
</dbReference>
<dbReference type="STRING" id="1314790.A0A1Y1YY14"/>
<dbReference type="SUPFAM" id="SSF52266">
    <property type="entry name" value="SGNH hydrolase"/>
    <property type="match status" value="1"/>
</dbReference>
<dbReference type="Proteomes" id="UP000193498">
    <property type="component" value="Unassembled WGS sequence"/>
</dbReference>
<evidence type="ECO:0000313" key="2">
    <source>
        <dbReference type="Proteomes" id="UP000193498"/>
    </source>
</evidence>